<protein>
    <submittedName>
        <fullName evidence="2">Peptidase S1 domain-containing protein</fullName>
    </submittedName>
</protein>
<proteinExistence type="predicted"/>
<dbReference type="Gene3D" id="2.40.10.10">
    <property type="entry name" value="Trypsin-like serine proteases"/>
    <property type="match status" value="1"/>
</dbReference>
<organism evidence="2 3">
    <name type="scientific">Caenorhabditis japonica</name>
    <dbReference type="NCBI Taxonomy" id="281687"/>
    <lineage>
        <taxon>Eukaryota</taxon>
        <taxon>Metazoa</taxon>
        <taxon>Ecdysozoa</taxon>
        <taxon>Nematoda</taxon>
        <taxon>Chromadorea</taxon>
        <taxon>Rhabditida</taxon>
        <taxon>Rhabditina</taxon>
        <taxon>Rhabditomorpha</taxon>
        <taxon>Rhabditoidea</taxon>
        <taxon>Rhabditidae</taxon>
        <taxon>Peloderinae</taxon>
        <taxon>Caenorhabditis</taxon>
    </lineage>
</organism>
<reference evidence="3" key="1">
    <citation type="submission" date="2010-08" db="EMBL/GenBank/DDBJ databases">
        <authorList>
            <consortium name="Caenorhabditis japonica Sequencing Consortium"/>
            <person name="Wilson R.K."/>
        </authorList>
    </citation>
    <scope>NUCLEOTIDE SEQUENCE [LARGE SCALE GENOMIC DNA]</scope>
    <source>
        <strain evidence="3">DF5081</strain>
    </source>
</reference>
<dbReference type="Proteomes" id="UP000005237">
    <property type="component" value="Unassembled WGS sequence"/>
</dbReference>
<dbReference type="InterPro" id="IPR009003">
    <property type="entry name" value="Peptidase_S1_PA"/>
</dbReference>
<feature type="domain" description="Peptidase S1" evidence="1">
    <location>
        <begin position="22"/>
        <end position="128"/>
    </location>
</feature>
<dbReference type="InterPro" id="IPR001254">
    <property type="entry name" value="Trypsin_dom"/>
</dbReference>
<keyword evidence="3" id="KW-1185">Reference proteome</keyword>
<dbReference type="GO" id="GO:0004252">
    <property type="term" value="F:serine-type endopeptidase activity"/>
    <property type="evidence" value="ECO:0007669"/>
    <property type="project" value="InterPro"/>
</dbReference>
<dbReference type="SUPFAM" id="SSF50494">
    <property type="entry name" value="Trypsin-like serine proteases"/>
    <property type="match status" value="1"/>
</dbReference>
<evidence type="ECO:0000259" key="1">
    <source>
        <dbReference type="Pfam" id="PF00089"/>
    </source>
</evidence>
<dbReference type="InterPro" id="IPR043504">
    <property type="entry name" value="Peptidase_S1_PA_chymotrypsin"/>
</dbReference>
<dbReference type="EnsemblMetazoa" id="CJA02724b.1">
    <property type="protein sequence ID" value="CJA02724b.1"/>
    <property type="gene ID" value="WBGene00121928"/>
</dbReference>
<dbReference type="AlphaFoldDB" id="A0A8R1DH96"/>
<dbReference type="GO" id="GO:0006508">
    <property type="term" value="P:proteolysis"/>
    <property type="evidence" value="ECO:0007669"/>
    <property type="project" value="InterPro"/>
</dbReference>
<dbReference type="Pfam" id="PF00089">
    <property type="entry name" value="Trypsin"/>
    <property type="match status" value="1"/>
</dbReference>
<name>A0A8R1DH96_CAEJA</name>
<evidence type="ECO:0000313" key="2">
    <source>
        <dbReference type="EnsemblMetazoa" id="CJA02724b.1"/>
    </source>
</evidence>
<evidence type="ECO:0000313" key="3">
    <source>
        <dbReference type="Proteomes" id="UP000005237"/>
    </source>
</evidence>
<sequence length="152" mass="17123">MFKLFAAVDCGYRKLCKEQKFTEIPIQKLILPEVCDDRQLDNDDFAIVELAENLKFNDRIKPICTAHDDWHLLEADVKMRLYGYGLNPANGKNAAGPLAYEDVFSKKCFSTMDKVFCIESLSGKQLACMVWCGFTTLGMLEICPADCSLAGY</sequence>
<reference evidence="2" key="2">
    <citation type="submission" date="2022-06" db="UniProtKB">
        <authorList>
            <consortium name="EnsemblMetazoa"/>
        </authorList>
    </citation>
    <scope>IDENTIFICATION</scope>
    <source>
        <strain evidence="2">DF5081</strain>
    </source>
</reference>
<accession>A0A8R1DH96</accession>